<dbReference type="EMBL" id="JAUCMV010000001">
    <property type="protein sequence ID" value="KAK0428359.1"/>
    <property type="molecule type" value="Genomic_DNA"/>
</dbReference>
<organism evidence="2 3">
    <name type="scientific">Steinernema hermaphroditum</name>
    <dbReference type="NCBI Taxonomy" id="289476"/>
    <lineage>
        <taxon>Eukaryota</taxon>
        <taxon>Metazoa</taxon>
        <taxon>Ecdysozoa</taxon>
        <taxon>Nematoda</taxon>
        <taxon>Chromadorea</taxon>
        <taxon>Rhabditida</taxon>
        <taxon>Tylenchina</taxon>
        <taxon>Panagrolaimomorpha</taxon>
        <taxon>Strongyloidoidea</taxon>
        <taxon>Steinernematidae</taxon>
        <taxon>Steinernema</taxon>
    </lineage>
</organism>
<reference evidence="2" key="1">
    <citation type="submission" date="2023-06" db="EMBL/GenBank/DDBJ databases">
        <title>Genomic analysis of the entomopathogenic nematode Steinernema hermaphroditum.</title>
        <authorList>
            <person name="Schwarz E.M."/>
            <person name="Heppert J.K."/>
            <person name="Baniya A."/>
            <person name="Schwartz H.T."/>
            <person name="Tan C.-H."/>
            <person name="Antoshechkin I."/>
            <person name="Sternberg P.W."/>
            <person name="Goodrich-Blair H."/>
            <person name="Dillman A.R."/>
        </authorList>
    </citation>
    <scope>NUCLEOTIDE SEQUENCE</scope>
    <source>
        <strain evidence="2">PS9179</strain>
        <tissue evidence="2">Whole animal</tissue>
    </source>
</reference>
<name>A0AA39MC80_9BILA</name>
<comment type="caution">
    <text evidence="2">The sequence shown here is derived from an EMBL/GenBank/DDBJ whole genome shotgun (WGS) entry which is preliminary data.</text>
</comment>
<protein>
    <submittedName>
        <fullName evidence="2">Uncharacterized protein</fullName>
    </submittedName>
</protein>
<dbReference type="Proteomes" id="UP001175271">
    <property type="component" value="Unassembled WGS sequence"/>
</dbReference>
<feature type="region of interest" description="Disordered" evidence="1">
    <location>
        <begin position="20"/>
        <end position="40"/>
    </location>
</feature>
<proteinExistence type="predicted"/>
<gene>
    <name evidence="2" type="ORF">QR680_010758</name>
</gene>
<sequence length="92" mass="10722">MSSSASFVLSPEDRDEYNNFLFSSTGSSNGSSMEQTTPLPPKIKFRLKSSNELKITFQEQEHEQNMRDLAEMIERFKLNKAWKYLPVKKWNA</sequence>
<evidence type="ECO:0000313" key="2">
    <source>
        <dbReference type="EMBL" id="KAK0428359.1"/>
    </source>
</evidence>
<keyword evidence="3" id="KW-1185">Reference proteome</keyword>
<evidence type="ECO:0000256" key="1">
    <source>
        <dbReference type="SAM" id="MobiDB-lite"/>
    </source>
</evidence>
<dbReference type="AlphaFoldDB" id="A0AA39MC80"/>
<feature type="compositionally biased region" description="Low complexity" evidence="1">
    <location>
        <begin position="23"/>
        <end position="32"/>
    </location>
</feature>
<accession>A0AA39MC80</accession>
<evidence type="ECO:0000313" key="3">
    <source>
        <dbReference type="Proteomes" id="UP001175271"/>
    </source>
</evidence>